<feature type="transmembrane region" description="Helical" evidence="1">
    <location>
        <begin position="127"/>
        <end position="149"/>
    </location>
</feature>
<accession>A0ABW9TJ93</accession>
<name>A0ABW9TJ93_AGRVI</name>
<protein>
    <submittedName>
        <fullName evidence="3">Tripartite tricarboxylate transporter TctB family protein</fullName>
    </submittedName>
</protein>
<keyword evidence="1" id="KW-0472">Membrane</keyword>
<sequence>MTEQQQGSRRDVVAGGIFIAIAALFAIQGSRYEFGTATQMGPGFFPVVLAVLLAIFGAFTMFAGFRKVPEAHDGPVSWRALVLVCLALAIFGAGARPLGLVPVVVICTFMSAMASRKNTVFSAGVMALVMAVLCFVIFKIGLAVTLPTFGPVFGR</sequence>
<comment type="caution">
    <text evidence="3">The sequence shown here is derived from an EMBL/GenBank/DDBJ whole genome shotgun (WGS) entry which is preliminary data.</text>
</comment>
<gene>
    <name evidence="3" type="ORF">BBL17_013750</name>
</gene>
<dbReference type="RefSeq" id="WP_071208262.1">
    <property type="nucleotide sequence ID" value="NZ_MBFE02000009.1"/>
</dbReference>
<keyword evidence="1" id="KW-0812">Transmembrane</keyword>
<keyword evidence="1" id="KW-1133">Transmembrane helix</keyword>
<feature type="transmembrane region" description="Helical" evidence="1">
    <location>
        <begin position="76"/>
        <end position="93"/>
    </location>
</feature>
<reference evidence="3" key="1">
    <citation type="submission" date="2019-11" db="EMBL/GenBank/DDBJ databases">
        <title>Whole-genome sequencing of Allorhizobium vitis.</title>
        <authorList>
            <person name="Gan H.M."/>
            <person name="Savka M.A."/>
        </authorList>
    </citation>
    <scope>NUCLEOTIDE SEQUENCE [LARGE SCALE GENOMIC DNA]</scope>
    <source>
        <strain evidence="3">T1/7</strain>
    </source>
</reference>
<keyword evidence="4" id="KW-1185">Reference proteome</keyword>
<evidence type="ECO:0000313" key="4">
    <source>
        <dbReference type="Proteomes" id="UP000179454"/>
    </source>
</evidence>
<evidence type="ECO:0000256" key="1">
    <source>
        <dbReference type="SAM" id="Phobius"/>
    </source>
</evidence>
<feature type="transmembrane region" description="Helical" evidence="1">
    <location>
        <begin position="44"/>
        <end position="64"/>
    </location>
</feature>
<feature type="transmembrane region" description="Helical" evidence="1">
    <location>
        <begin position="12"/>
        <end position="32"/>
    </location>
</feature>
<dbReference type="EMBL" id="MBFE02000009">
    <property type="protein sequence ID" value="MUO42849.1"/>
    <property type="molecule type" value="Genomic_DNA"/>
</dbReference>
<dbReference type="Pfam" id="PF07331">
    <property type="entry name" value="TctB"/>
    <property type="match status" value="1"/>
</dbReference>
<dbReference type="Proteomes" id="UP000179454">
    <property type="component" value="Unassembled WGS sequence"/>
</dbReference>
<proteinExistence type="predicted"/>
<evidence type="ECO:0000313" key="3">
    <source>
        <dbReference type="EMBL" id="MUO42849.1"/>
    </source>
</evidence>
<organism evidence="3 4">
    <name type="scientific">Agrobacterium vitis</name>
    <name type="common">Rhizobium vitis</name>
    <dbReference type="NCBI Taxonomy" id="373"/>
    <lineage>
        <taxon>Bacteria</taxon>
        <taxon>Pseudomonadati</taxon>
        <taxon>Pseudomonadota</taxon>
        <taxon>Alphaproteobacteria</taxon>
        <taxon>Hyphomicrobiales</taxon>
        <taxon>Rhizobiaceae</taxon>
        <taxon>Rhizobium/Agrobacterium group</taxon>
        <taxon>Agrobacterium</taxon>
    </lineage>
</organism>
<feature type="domain" description="DUF1468" evidence="2">
    <location>
        <begin position="13"/>
        <end position="147"/>
    </location>
</feature>
<evidence type="ECO:0000259" key="2">
    <source>
        <dbReference type="Pfam" id="PF07331"/>
    </source>
</evidence>
<dbReference type="InterPro" id="IPR009936">
    <property type="entry name" value="DUF1468"/>
</dbReference>